<organism evidence="1 2">
    <name type="scientific">Arctium lappa</name>
    <name type="common">Greater burdock</name>
    <name type="synonym">Lappa major</name>
    <dbReference type="NCBI Taxonomy" id="4217"/>
    <lineage>
        <taxon>Eukaryota</taxon>
        <taxon>Viridiplantae</taxon>
        <taxon>Streptophyta</taxon>
        <taxon>Embryophyta</taxon>
        <taxon>Tracheophyta</taxon>
        <taxon>Spermatophyta</taxon>
        <taxon>Magnoliopsida</taxon>
        <taxon>eudicotyledons</taxon>
        <taxon>Gunneridae</taxon>
        <taxon>Pentapetalae</taxon>
        <taxon>asterids</taxon>
        <taxon>campanulids</taxon>
        <taxon>Asterales</taxon>
        <taxon>Asteraceae</taxon>
        <taxon>Carduoideae</taxon>
        <taxon>Cardueae</taxon>
        <taxon>Arctiinae</taxon>
        <taxon>Arctium</taxon>
    </lineage>
</organism>
<reference evidence="2" key="1">
    <citation type="journal article" date="2022" name="Mol. Ecol. Resour.">
        <title>The genomes of chicory, endive, great burdock and yacon provide insights into Asteraceae palaeo-polyploidization history and plant inulin production.</title>
        <authorList>
            <person name="Fan W."/>
            <person name="Wang S."/>
            <person name="Wang H."/>
            <person name="Wang A."/>
            <person name="Jiang F."/>
            <person name="Liu H."/>
            <person name="Zhao H."/>
            <person name="Xu D."/>
            <person name="Zhang Y."/>
        </authorList>
    </citation>
    <scope>NUCLEOTIDE SEQUENCE [LARGE SCALE GENOMIC DNA]</scope>
    <source>
        <strain evidence="2">cv. Niubang</strain>
    </source>
</reference>
<keyword evidence="2" id="KW-1185">Reference proteome</keyword>
<evidence type="ECO:0000313" key="1">
    <source>
        <dbReference type="EMBL" id="KAI3685648.1"/>
    </source>
</evidence>
<protein>
    <submittedName>
        <fullName evidence="1">Uncharacterized protein</fullName>
    </submittedName>
</protein>
<accession>A0ACB8YJR0</accession>
<evidence type="ECO:0000313" key="2">
    <source>
        <dbReference type="Proteomes" id="UP001055879"/>
    </source>
</evidence>
<gene>
    <name evidence="1" type="ORF">L6452_34903</name>
</gene>
<dbReference type="Proteomes" id="UP001055879">
    <property type="component" value="Linkage Group LG12"/>
</dbReference>
<dbReference type="EMBL" id="CM042058">
    <property type="protein sequence ID" value="KAI3685648.1"/>
    <property type="molecule type" value="Genomic_DNA"/>
</dbReference>
<proteinExistence type="predicted"/>
<sequence length="90" mass="10514">MILFSAKPRWHIEDEAFNCEANGRLDKDYMKWRWKPEDCDIPRITSARSNTMSPISWLAKARQELARNACRHCELILSIKAHPDGKEPMS</sequence>
<name>A0ACB8YJR0_ARCLA</name>
<comment type="caution">
    <text evidence="1">The sequence shown here is derived from an EMBL/GenBank/DDBJ whole genome shotgun (WGS) entry which is preliminary data.</text>
</comment>
<reference evidence="1 2" key="2">
    <citation type="journal article" date="2022" name="Mol. Ecol. Resour.">
        <title>The genomes of chicory, endive, great burdock and yacon provide insights into Asteraceae paleo-polyploidization history and plant inulin production.</title>
        <authorList>
            <person name="Fan W."/>
            <person name="Wang S."/>
            <person name="Wang H."/>
            <person name="Wang A."/>
            <person name="Jiang F."/>
            <person name="Liu H."/>
            <person name="Zhao H."/>
            <person name="Xu D."/>
            <person name="Zhang Y."/>
        </authorList>
    </citation>
    <scope>NUCLEOTIDE SEQUENCE [LARGE SCALE GENOMIC DNA]</scope>
    <source>
        <strain evidence="2">cv. Niubang</strain>
    </source>
</reference>